<proteinExistence type="predicted"/>
<dbReference type="InterPro" id="IPR036909">
    <property type="entry name" value="Cyt_c-like_dom_sf"/>
</dbReference>
<organism evidence="6 7">
    <name type="scientific">Aquabacterium commune</name>
    <dbReference type="NCBI Taxonomy" id="70586"/>
    <lineage>
        <taxon>Bacteria</taxon>
        <taxon>Pseudomonadati</taxon>
        <taxon>Pseudomonadota</taxon>
        <taxon>Betaproteobacteria</taxon>
        <taxon>Burkholderiales</taxon>
        <taxon>Aquabacterium</taxon>
    </lineage>
</organism>
<dbReference type="SUPFAM" id="SSF46626">
    <property type="entry name" value="Cytochrome c"/>
    <property type="match status" value="1"/>
</dbReference>
<dbReference type="Pfam" id="PF13442">
    <property type="entry name" value="Cytochrome_CBB3"/>
    <property type="match status" value="1"/>
</dbReference>
<dbReference type="GO" id="GO:0046872">
    <property type="term" value="F:metal ion binding"/>
    <property type="evidence" value="ECO:0007669"/>
    <property type="project" value="UniProtKB-KW"/>
</dbReference>
<comment type="caution">
    <text evidence="6">The sequence shown here is derived from an EMBL/GenBank/DDBJ whole genome shotgun (WGS) entry which is preliminary data.</text>
</comment>
<evidence type="ECO:0000256" key="3">
    <source>
        <dbReference type="ARBA" id="ARBA00023004"/>
    </source>
</evidence>
<reference evidence="6 7" key="1">
    <citation type="submission" date="2019-03" db="EMBL/GenBank/DDBJ databases">
        <title>Genomic Encyclopedia of Type Strains, Phase IV (KMG-IV): sequencing the most valuable type-strain genomes for metagenomic binning, comparative biology and taxonomic classification.</title>
        <authorList>
            <person name="Goeker M."/>
        </authorList>
    </citation>
    <scope>NUCLEOTIDE SEQUENCE [LARGE SCALE GENOMIC DNA]</scope>
    <source>
        <strain evidence="6 7">DSM 11901</strain>
    </source>
</reference>
<evidence type="ECO:0000313" key="7">
    <source>
        <dbReference type="Proteomes" id="UP000294593"/>
    </source>
</evidence>
<gene>
    <name evidence="6" type="ORF">EV672_11138</name>
</gene>
<dbReference type="Proteomes" id="UP000294593">
    <property type="component" value="Unassembled WGS sequence"/>
</dbReference>
<dbReference type="InterPro" id="IPR009056">
    <property type="entry name" value="Cyt_c-like_dom"/>
</dbReference>
<evidence type="ECO:0000259" key="5">
    <source>
        <dbReference type="PROSITE" id="PS51007"/>
    </source>
</evidence>
<evidence type="ECO:0000313" key="6">
    <source>
        <dbReference type="EMBL" id="TDP80703.1"/>
    </source>
</evidence>
<sequence length="209" mass="22573">MEGKHGLSNLWVSRAECTMPIGMRKVRTMATMSTLVLRRAAHAQGRLRAAVRAATAVLLALSLTGCSIEWQNRQAAQEVAKAATPPGSVYGGWRLFQDKCATCHGAAATGSAGGPNLLPRVREMGSRQFVSTVLYRYDWGLPVAKDSRANPALDALLEDLLQRRQHALTMPAWQGEPSVTVHIADLYAYLSARAQGLQGPERPSPSAEP</sequence>
<dbReference type="GO" id="GO:0020037">
    <property type="term" value="F:heme binding"/>
    <property type="evidence" value="ECO:0007669"/>
    <property type="project" value="InterPro"/>
</dbReference>
<dbReference type="GO" id="GO:0009055">
    <property type="term" value="F:electron transfer activity"/>
    <property type="evidence" value="ECO:0007669"/>
    <property type="project" value="InterPro"/>
</dbReference>
<evidence type="ECO:0000256" key="4">
    <source>
        <dbReference type="PROSITE-ProRule" id="PRU00433"/>
    </source>
</evidence>
<dbReference type="EMBL" id="SNXW01000011">
    <property type="protein sequence ID" value="TDP80703.1"/>
    <property type="molecule type" value="Genomic_DNA"/>
</dbReference>
<dbReference type="AlphaFoldDB" id="A0A4R6R4E5"/>
<evidence type="ECO:0000256" key="2">
    <source>
        <dbReference type="ARBA" id="ARBA00022723"/>
    </source>
</evidence>
<feature type="domain" description="Cytochrome c" evidence="5">
    <location>
        <begin position="87"/>
        <end position="194"/>
    </location>
</feature>
<accession>A0A4R6R4E5</accession>
<keyword evidence="3 4" id="KW-0408">Iron</keyword>
<keyword evidence="7" id="KW-1185">Reference proteome</keyword>
<name>A0A4R6R4E5_9BURK</name>
<protein>
    <submittedName>
        <fullName evidence="6">Cytochrome c</fullName>
    </submittedName>
</protein>
<evidence type="ECO:0000256" key="1">
    <source>
        <dbReference type="ARBA" id="ARBA00022617"/>
    </source>
</evidence>
<dbReference type="Gene3D" id="1.10.760.10">
    <property type="entry name" value="Cytochrome c-like domain"/>
    <property type="match status" value="1"/>
</dbReference>
<keyword evidence="2 4" id="KW-0479">Metal-binding</keyword>
<dbReference type="PROSITE" id="PS51007">
    <property type="entry name" value="CYTC"/>
    <property type="match status" value="1"/>
</dbReference>
<keyword evidence="1 4" id="KW-0349">Heme</keyword>